<keyword evidence="2" id="KW-1185">Reference proteome</keyword>
<dbReference type="EMBL" id="JAJEQE010000023">
    <property type="protein sequence ID" value="MCC2149207.1"/>
    <property type="molecule type" value="Genomic_DNA"/>
</dbReference>
<reference evidence="1 2" key="1">
    <citation type="submission" date="2021-10" db="EMBL/GenBank/DDBJ databases">
        <title>Anaerobic single-cell dispensing facilitates the cultivation of human gut bacteria.</title>
        <authorList>
            <person name="Afrizal A."/>
        </authorList>
    </citation>
    <scope>NUCLEOTIDE SEQUENCE [LARGE SCALE GENOMIC DNA]</scope>
    <source>
        <strain evidence="1 2">CLA-AA-H246</strain>
    </source>
</reference>
<gene>
    <name evidence="1" type="ORF">LKD42_08055</name>
</gene>
<name>A0ABS8EVJ9_9FIRM</name>
<sequence>MKKILIRIVVLVLVFAAAVFGTSKILGKKMADTSEVMAQATFPLVYVDLNGKQINCMHGYAQEMDVIAMRDTLTPLSNDKTVNIQIQPFENQISSVSYEVLSADGSKSLENTLVTTLGNQDDYVTAELKVNNKILINTEYIMKIKVTAGVRDIYYYTRIINQANLNTENYLNFATGFYERCLNGNDEDGMISQTIEPNEDADNTTLAHMDIHSSGAQLMWGKLTPQAYLKPIPSIKELNENTATLEMDYVITATGDTEDMEMYHVTEYYRMRYAESQVMLLDFERDTNEIFDPENSILVTNGIRLGINSRDLTYKSDTDKKYFAFAQQGSLWLYETGTKKLTQVFSFLQNGKLDARDIYDENNIRIINIDSSGNMTFLLCGYMNRGKHEGECGVAVYTYDAATTSITERLYVETQEAFSLLDKDVENLGYMSADRTHFYLTLEGSFYDINITDNSVTEQFSNLSSGCYVGSSTGGKFAWLQENEKYDSSTLNLRDLETGNDTAFTCDSDERLQPIGFIDSDLVYGVAKGSDIDTEDKGSEVFPMYKVLIVNSAGETLKTYEPDGCYVIGGSVNDKLLTLDRVKKTKRGYTETSQDHIVNSSADDEAAYGFAYAESDKKQTETILKTGETIEEGTTPQILYAKQVKAEGEEVAEVSIPAQKQTEELYYVYAKGHLDSMYTTISEAVQRADDQLGVVVNNKQQLIWERGNKQTTCKLDISTFPDVILSGKMNIKKLSKNLGKQVLDLTGCTLDSVLYYVSEGTPVLAKTADGVVIIAGYDQYNTILLKPGEAETYYYGLEESADMFEAAGNQFITYFDPLEE</sequence>
<evidence type="ECO:0000313" key="1">
    <source>
        <dbReference type="EMBL" id="MCC2149207.1"/>
    </source>
</evidence>
<comment type="caution">
    <text evidence="1">The sequence shown here is derived from an EMBL/GenBank/DDBJ whole genome shotgun (WGS) entry which is preliminary data.</text>
</comment>
<dbReference type="Proteomes" id="UP001299235">
    <property type="component" value="Unassembled WGS sequence"/>
</dbReference>
<dbReference type="SUPFAM" id="SSF82171">
    <property type="entry name" value="DPP6 N-terminal domain-like"/>
    <property type="match status" value="1"/>
</dbReference>
<organism evidence="1 2">
    <name type="scientific">Hominisplanchenecus faecis</name>
    <dbReference type="NCBI Taxonomy" id="2885351"/>
    <lineage>
        <taxon>Bacteria</taxon>
        <taxon>Bacillati</taxon>
        <taxon>Bacillota</taxon>
        <taxon>Clostridia</taxon>
        <taxon>Lachnospirales</taxon>
        <taxon>Lachnospiraceae</taxon>
        <taxon>Hominisplanchenecus</taxon>
    </lineage>
</organism>
<dbReference type="RefSeq" id="WP_248835376.1">
    <property type="nucleotide sequence ID" value="NZ_JAJEQE010000023.1"/>
</dbReference>
<evidence type="ECO:0000313" key="2">
    <source>
        <dbReference type="Proteomes" id="UP001299235"/>
    </source>
</evidence>
<accession>A0ABS8EVJ9</accession>
<protein>
    <submittedName>
        <fullName evidence="1">Uncharacterized protein</fullName>
    </submittedName>
</protein>
<proteinExistence type="predicted"/>